<evidence type="ECO:0000313" key="6">
    <source>
        <dbReference type="EMBL" id="GLR66814.1"/>
    </source>
</evidence>
<proteinExistence type="predicted"/>
<dbReference type="InterPro" id="IPR005565">
    <property type="entry name" value="Hemolysn_activator_HlyB_C"/>
</dbReference>
<dbReference type="Gene3D" id="3.10.20.310">
    <property type="entry name" value="membrane protein fhac"/>
    <property type="match status" value="1"/>
</dbReference>
<keyword evidence="1" id="KW-1134">Transmembrane beta strand</keyword>
<dbReference type="Pfam" id="PF03865">
    <property type="entry name" value="ShlB"/>
    <property type="match status" value="1"/>
</dbReference>
<keyword evidence="2" id="KW-0812">Transmembrane</keyword>
<dbReference type="PANTHER" id="PTHR34597:SF1">
    <property type="entry name" value="HEME_HEMOPEXIN TRANSPORTER PROTEIN HUXB"/>
    <property type="match status" value="1"/>
</dbReference>
<name>A0ABQ6A3R3_9PROT</name>
<evidence type="ECO:0000259" key="5">
    <source>
        <dbReference type="Pfam" id="PF08479"/>
    </source>
</evidence>
<protein>
    <recommendedName>
        <fullName evidence="8">Hemolysin activation/secretion protein</fullName>
    </recommendedName>
</protein>
<dbReference type="InterPro" id="IPR013686">
    <property type="entry name" value="Polypept-transport_assoc_ShlB"/>
</dbReference>
<feature type="domain" description="Haemolysin activator HlyB C-terminal" evidence="4">
    <location>
        <begin position="217"/>
        <end position="511"/>
    </location>
</feature>
<comment type="caution">
    <text evidence="6">The sequence shown here is derived from an EMBL/GenBank/DDBJ whole genome shotgun (WGS) entry which is preliminary data.</text>
</comment>
<evidence type="ECO:0000256" key="2">
    <source>
        <dbReference type="ARBA" id="ARBA00022692"/>
    </source>
</evidence>
<dbReference type="Pfam" id="PF08479">
    <property type="entry name" value="POTRA_2"/>
    <property type="match status" value="1"/>
</dbReference>
<evidence type="ECO:0008006" key="8">
    <source>
        <dbReference type="Google" id="ProtNLM"/>
    </source>
</evidence>
<evidence type="ECO:0000256" key="1">
    <source>
        <dbReference type="ARBA" id="ARBA00022452"/>
    </source>
</evidence>
<dbReference type="Proteomes" id="UP001156641">
    <property type="component" value="Unassembled WGS sequence"/>
</dbReference>
<dbReference type="EMBL" id="BSOS01000041">
    <property type="protein sequence ID" value="GLR66814.1"/>
    <property type="molecule type" value="Genomic_DNA"/>
</dbReference>
<keyword evidence="7" id="KW-1185">Reference proteome</keyword>
<dbReference type="PANTHER" id="PTHR34597">
    <property type="entry name" value="SLR1661 PROTEIN"/>
    <property type="match status" value="1"/>
</dbReference>
<reference evidence="7" key="1">
    <citation type="journal article" date="2019" name="Int. J. Syst. Evol. Microbiol.">
        <title>The Global Catalogue of Microorganisms (GCM) 10K type strain sequencing project: providing services to taxonomists for standard genome sequencing and annotation.</title>
        <authorList>
            <consortium name="The Broad Institute Genomics Platform"/>
            <consortium name="The Broad Institute Genome Sequencing Center for Infectious Disease"/>
            <person name="Wu L."/>
            <person name="Ma J."/>
        </authorList>
    </citation>
    <scope>NUCLEOTIDE SEQUENCE [LARGE SCALE GENOMIC DNA]</scope>
    <source>
        <strain evidence="7">NBRC 112502</strain>
    </source>
</reference>
<evidence type="ECO:0000256" key="3">
    <source>
        <dbReference type="ARBA" id="ARBA00023237"/>
    </source>
</evidence>
<gene>
    <name evidence="6" type="ORF">GCM10010909_14940</name>
</gene>
<sequence>MYGLVSKPKRIRLRMAQISALTLTTAMTVIPMGHSYAAPAPTTGAIMQQAMPPAPAMTPPPAVLSLPAPQAQAESSNLKIPVKTLVIDGNKLLPAALLHALVQPAEGQSLTLGELRDYVARITSAYQAHGYPLAYAYLPAQQIRDGVIHIGIVEPNYDAVQILGHARLRVDVAKRTLGITPGTPVAQAPLDRGLLLLDQTPGVKVNGVLVPGAQPRTSTLQVNVADEDLVSGDVYTSNYGNRYTGSYVVGFDTSVNDPFGYGSSIAFNGMYAPGGHLKAGGFNLNSPYIWNGLRLGVYGSYTDYHLGGSFTSLLQRGHANQLGADLSYPLILRPGRALNLRFDVLQNWLGQKTLSVGSASKQSITLERVTLSGVESDHWQGITTASLAITQGNLAIGDAQAKATDALGPKARGNFETALLQIMRTQSISYGFTLTPSLTAQIASKNLDSSQQLYLGGPYGVMSYPVGEGGGDAGYLADVHLSHALLLPSHIPGQLQASILAQTGAVWVNHNVYAGYAGANRITEMGVGGELTYDLKNWHGQIVYVHQAGPANPAGLSTHGGQIWFLINYSF</sequence>
<dbReference type="Gene3D" id="2.40.160.50">
    <property type="entry name" value="membrane protein fhac: a member of the omp85/tpsb transporter family"/>
    <property type="match status" value="1"/>
</dbReference>
<dbReference type="InterPro" id="IPR051544">
    <property type="entry name" value="TPS_OM_transporter"/>
</dbReference>
<organism evidence="6 7">
    <name type="scientific">Acidocella aquatica</name>
    <dbReference type="NCBI Taxonomy" id="1922313"/>
    <lineage>
        <taxon>Bacteria</taxon>
        <taxon>Pseudomonadati</taxon>
        <taxon>Pseudomonadota</taxon>
        <taxon>Alphaproteobacteria</taxon>
        <taxon>Acetobacterales</taxon>
        <taxon>Acidocellaceae</taxon>
        <taxon>Acidocella</taxon>
    </lineage>
</organism>
<keyword evidence="3" id="KW-0998">Cell outer membrane</keyword>
<keyword evidence="1" id="KW-0472">Membrane</keyword>
<evidence type="ECO:0000259" key="4">
    <source>
        <dbReference type="Pfam" id="PF03865"/>
    </source>
</evidence>
<evidence type="ECO:0000313" key="7">
    <source>
        <dbReference type="Proteomes" id="UP001156641"/>
    </source>
</evidence>
<accession>A0ABQ6A3R3</accession>
<feature type="domain" description="Polypeptide-transport-associated ShlB-type" evidence="5">
    <location>
        <begin position="81"/>
        <end position="154"/>
    </location>
</feature>